<protein>
    <recommendedName>
        <fullName evidence="3">Cupin 2 conserved barrel domain-containing protein</fullName>
    </recommendedName>
</protein>
<dbReference type="EMBL" id="KV460210">
    <property type="protein sequence ID" value="OBT99978.1"/>
    <property type="molecule type" value="Genomic_DNA"/>
</dbReference>
<accession>A0A1B8GVY6</accession>
<dbReference type="GeneID" id="28835270"/>
<dbReference type="AlphaFoldDB" id="A0A1B8GVY6"/>
<dbReference type="RefSeq" id="XP_018133711.1">
    <property type="nucleotide sequence ID" value="XM_018271399.2"/>
</dbReference>
<dbReference type="OrthoDB" id="4763033at2759"/>
<dbReference type="Gene3D" id="2.60.120.10">
    <property type="entry name" value="Jelly Rolls"/>
    <property type="match status" value="1"/>
</dbReference>
<dbReference type="InterPro" id="IPR011051">
    <property type="entry name" value="RmlC_Cupin_sf"/>
</dbReference>
<dbReference type="SUPFAM" id="SSF51182">
    <property type="entry name" value="RmlC-like cupins"/>
    <property type="match status" value="1"/>
</dbReference>
<name>A0A1B8GVY6_9PEZI</name>
<dbReference type="Proteomes" id="UP000091956">
    <property type="component" value="Unassembled WGS sequence"/>
</dbReference>
<evidence type="ECO:0008006" key="3">
    <source>
        <dbReference type="Google" id="ProtNLM"/>
    </source>
</evidence>
<keyword evidence="2" id="KW-1185">Reference proteome</keyword>
<evidence type="ECO:0000313" key="2">
    <source>
        <dbReference type="Proteomes" id="UP000091956"/>
    </source>
</evidence>
<dbReference type="InterPro" id="IPR014710">
    <property type="entry name" value="RmlC-like_jellyroll"/>
</dbReference>
<gene>
    <name evidence="1" type="ORF">VE01_01884</name>
</gene>
<proteinExistence type="predicted"/>
<reference evidence="1 2" key="1">
    <citation type="submission" date="2016-03" db="EMBL/GenBank/DDBJ databases">
        <title>Comparative genomics of Pseudogymnoascus destructans, the fungus causing white-nose syndrome of bats.</title>
        <authorList>
            <person name="Palmer J.M."/>
            <person name="Drees K.P."/>
            <person name="Foster J.T."/>
            <person name="Lindner D.L."/>
        </authorList>
    </citation>
    <scope>NUCLEOTIDE SEQUENCE [LARGE SCALE GENOMIC DNA]</scope>
    <source>
        <strain evidence="1 2">UAMH 10579</strain>
    </source>
</reference>
<sequence>MSAERRWDERHFHLEESTTQNGGARTIFIEHMTPGTTVPPHFHTRFAETFDLLSGSISVYSSTTPDLEVLEASVTPLEIGKTSSVEPGVYHKYQVGPEQTELRVIITPGDADFEKALMVMNGLHADGKMAGLADSVLLMAVAMDLCDAQLIGPAAGMLEGVRAEKKDEVQALKKELLEKYDTEEALKGLLAKFE</sequence>
<organism evidence="1 2">
    <name type="scientific">Pseudogymnoascus verrucosus</name>
    <dbReference type="NCBI Taxonomy" id="342668"/>
    <lineage>
        <taxon>Eukaryota</taxon>
        <taxon>Fungi</taxon>
        <taxon>Dikarya</taxon>
        <taxon>Ascomycota</taxon>
        <taxon>Pezizomycotina</taxon>
        <taxon>Leotiomycetes</taxon>
        <taxon>Thelebolales</taxon>
        <taxon>Thelebolaceae</taxon>
        <taxon>Pseudogymnoascus</taxon>
    </lineage>
</organism>
<evidence type="ECO:0000313" key="1">
    <source>
        <dbReference type="EMBL" id="OBT99978.1"/>
    </source>
</evidence>
<reference evidence="2" key="2">
    <citation type="journal article" date="2018" name="Nat. Commun.">
        <title>Extreme sensitivity to ultraviolet light in the fungal pathogen causing white-nose syndrome of bats.</title>
        <authorList>
            <person name="Palmer J.M."/>
            <person name="Drees K.P."/>
            <person name="Foster J.T."/>
            <person name="Lindner D.L."/>
        </authorList>
    </citation>
    <scope>NUCLEOTIDE SEQUENCE [LARGE SCALE GENOMIC DNA]</scope>
    <source>
        <strain evidence="2">UAMH 10579</strain>
    </source>
</reference>